<evidence type="ECO:0000313" key="5">
    <source>
        <dbReference type="Proteomes" id="UP001302321"/>
    </source>
</evidence>
<accession>A0AAN7A5V0</accession>
<evidence type="ECO:0008006" key="6">
    <source>
        <dbReference type="Google" id="ProtNLM"/>
    </source>
</evidence>
<feature type="chain" id="PRO_5043025548" description="Secreted protein" evidence="3">
    <location>
        <begin position="30"/>
        <end position="100"/>
    </location>
</feature>
<keyword evidence="2" id="KW-0812">Transmembrane</keyword>
<dbReference type="AlphaFoldDB" id="A0AAN7A5V0"/>
<keyword evidence="3" id="KW-0732">Signal</keyword>
<dbReference type="EMBL" id="MU866198">
    <property type="protein sequence ID" value="KAK4176406.1"/>
    <property type="molecule type" value="Genomic_DNA"/>
</dbReference>
<feature type="region of interest" description="Disordered" evidence="1">
    <location>
        <begin position="71"/>
        <end position="100"/>
    </location>
</feature>
<organism evidence="4 5">
    <name type="scientific">Triangularia setosa</name>
    <dbReference type="NCBI Taxonomy" id="2587417"/>
    <lineage>
        <taxon>Eukaryota</taxon>
        <taxon>Fungi</taxon>
        <taxon>Dikarya</taxon>
        <taxon>Ascomycota</taxon>
        <taxon>Pezizomycotina</taxon>
        <taxon>Sordariomycetes</taxon>
        <taxon>Sordariomycetidae</taxon>
        <taxon>Sordariales</taxon>
        <taxon>Podosporaceae</taxon>
        <taxon>Triangularia</taxon>
    </lineage>
</organism>
<evidence type="ECO:0000256" key="1">
    <source>
        <dbReference type="SAM" id="MobiDB-lite"/>
    </source>
</evidence>
<evidence type="ECO:0000256" key="3">
    <source>
        <dbReference type="SAM" id="SignalP"/>
    </source>
</evidence>
<proteinExistence type="predicted"/>
<keyword evidence="5" id="KW-1185">Reference proteome</keyword>
<evidence type="ECO:0000313" key="4">
    <source>
        <dbReference type="EMBL" id="KAK4176406.1"/>
    </source>
</evidence>
<evidence type="ECO:0000256" key="2">
    <source>
        <dbReference type="SAM" id="Phobius"/>
    </source>
</evidence>
<gene>
    <name evidence="4" type="ORF">QBC36DRAFT_329325</name>
</gene>
<sequence length="100" mass="11515">MCVDVCVRFRFPPSFHDLTLLLHLTCLLAFPIPKTITIPYYNKKKVLLCSSLAMMRVCDVCVTVCNKHCPSLPSHHPANKKPTQTRHPIPTPYNDRKKRK</sequence>
<feature type="transmembrane region" description="Helical" evidence="2">
    <location>
        <begin position="20"/>
        <end position="41"/>
    </location>
</feature>
<keyword evidence="2" id="KW-0472">Membrane</keyword>
<feature type="signal peptide" evidence="3">
    <location>
        <begin position="1"/>
        <end position="29"/>
    </location>
</feature>
<dbReference type="Proteomes" id="UP001302321">
    <property type="component" value="Unassembled WGS sequence"/>
</dbReference>
<name>A0AAN7A5V0_9PEZI</name>
<keyword evidence="2" id="KW-1133">Transmembrane helix</keyword>
<reference evidence="4" key="2">
    <citation type="submission" date="2023-05" db="EMBL/GenBank/DDBJ databases">
        <authorList>
            <consortium name="Lawrence Berkeley National Laboratory"/>
            <person name="Steindorff A."/>
            <person name="Hensen N."/>
            <person name="Bonometti L."/>
            <person name="Westerberg I."/>
            <person name="Brannstrom I.O."/>
            <person name="Guillou S."/>
            <person name="Cros-Aarteil S."/>
            <person name="Calhoun S."/>
            <person name="Haridas S."/>
            <person name="Kuo A."/>
            <person name="Mondo S."/>
            <person name="Pangilinan J."/>
            <person name="Riley R."/>
            <person name="Labutti K."/>
            <person name="Andreopoulos B."/>
            <person name="Lipzen A."/>
            <person name="Chen C."/>
            <person name="Yanf M."/>
            <person name="Daum C."/>
            <person name="Ng V."/>
            <person name="Clum A."/>
            <person name="Ohm R."/>
            <person name="Martin F."/>
            <person name="Silar P."/>
            <person name="Natvig D."/>
            <person name="Lalanne C."/>
            <person name="Gautier V."/>
            <person name="Ament-Velasquez S.L."/>
            <person name="Kruys A."/>
            <person name="Hutchinson M.I."/>
            <person name="Powell A.J."/>
            <person name="Barry K."/>
            <person name="Miller A.N."/>
            <person name="Grigoriev I.V."/>
            <person name="Debuchy R."/>
            <person name="Gladieux P."/>
            <person name="Thoren M.H."/>
            <person name="Johannesson H."/>
        </authorList>
    </citation>
    <scope>NUCLEOTIDE SEQUENCE</scope>
    <source>
        <strain evidence="4">CBS 892.96</strain>
    </source>
</reference>
<protein>
    <recommendedName>
        <fullName evidence="6">Secreted protein</fullName>
    </recommendedName>
</protein>
<comment type="caution">
    <text evidence="4">The sequence shown here is derived from an EMBL/GenBank/DDBJ whole genome shotgun (WGS) entry which is preliminary data.</text>
</comment>
<reference evidence="4" key="1">
    <citation type="journal article" date="2023" name="Mol. Phylogenet. Evol.">
        <title>Genome-scale phylogeny and comparative genomics of the fungal order Sordariales.</title>
        <authorList>
            <person name="Hensen N."/>
            <person name="Bonometti L."/>
            <person name="Westerberg I."/>
            <person name="Brannstrom I.O."/>
            <person name="Guillou S."/>
            <person name="Cros-Aarteil S."/>
            <person name="Calhoun S."/>
            <person name="Haridas S."/>
            <person name="Kuo A."/>
            <person name="Mondo S."/>
            <person name="Pangilinan J."/>
            <person name="Riley R."/>
            <person name="LaButti K."/>
            <person name="Andreopoulos B."/>
            <person name="Lipzen A."/>
            <person name="Chen C."/>
            <person name="Yan M."/>
            <person name="Daum C."/>
            <person name="Ng V."/>
            <person name="Clum A."/>
            <person name="Steindorff A."/>
            <person name="Ohm R.A."/>
            <person name="Martin F."/>
            <person name="Silar P."/>
            <person name="Natvig D.O."/>
            <person name="Lalanne C."/>
            <person name="Gautier V."/>
            <person name="Ament-Velasquez S.L."/>
            <person name="Kruys A."/>
            <person name="Hutchinson M.I."/>
            <person name="Powell A.J."/>
            <person name="Barry K."/>
            <person name="Miller A.N."/>
            <person name="Grigoriev I.V."/>
            <person name="Debuchy R."/>
            <person name="Gladieux P."/>
            <person name="Hiltunen Thoren M."/>
            <person name="Johannesson H."/>
        </authorList>
    </citation>
    <scope>NUCLEOTIDE SEQUENCE</scope>
    <source>
        <strain evidence="4">CBS 892.96</strain>
    </source>
</reference>